<reference evidence="1 2" key="1">
    <citation type="journal article" date="2014" name="Curr. Biol.">
        <title>The genome of the clonal raider ant Cerapachys biroi.</title>
        <authorList>
            <person name="Oxley P.R."/>
            <person name="Ji L."/>
            <person name="Fetter-Pruneda I."/>
            <person name="McKenzie S.K."/>
            <person name="Li C."/>
            <person name="Hu H."/>
            <person name="Zhang G."/>
            <person name="Kronauer D.J."/>
        </authorList>
    </citation>
    <scope>NUCLEOTIDE SEQUENCE [LARGE SCALE GENOMIC DNA]</scope>
</reference>
<dbReference type="SUPFAM" id="SSF46785">
    <property type="entry name" value="Winged helix' DNA-binding domain"/>
    <property type="match status" value="1"/>
</dbReference>
<dbReference type="InterPro" id="IPR036388">
    <property type="entry name" value="WH-like_DNA-bd_sf"/>
</dbReference>
<gene>
    <name evidence="1" type="ORF">X777_01385</name>
</gene>
<dbReference type="GO" id="GO:0000793">
    <property type="term" value="C:condensed chromosome"/>
    <property type="evidence" value="ECO:0007669"/>
    <property type="project" value="TreeGrafter"/>
</dbReference>
<accession>A0A026VST2</accession>
<dbReference type="GO" id="GO:0000729">
    <property type="term" value="P:DNA double-strand break processing"/>
    <property type="evidence" value="ECO:0007669"/>
    <property type="project" value="TreeGrafter"/>
</dbReference>
<proteinExistence type="predicted"/>
<dbReference type="GO" id="GO:0042800">
    <property type="term" value="F:histone H3K4 methyltransferase activity"/>
    <property type="evidence" value="ECO:0007669"/>
    <property type="project" value="TreeGrafter"/>
</dbReference>
<dbReference type="GO" id="GO:0031297">
    <property type="term" value="P:replication fork processing"/>
    <property type="evidence" value="ECO:0007669"/>
    <property type="project" value="TreeGrafter"/>
</dbReference>
<dbReference type="GO" id="GO:0046975">
    <property type="term" value="F:histone H3K36 methyltransferase activity"/>
    <property type="evidence" value="ECO:0007669"/>
    <property type="project" value="TreeGrafter"/>
</dbReference>
<evidence type="ECO:0000313" key="2">
    <source>
        <dbReference type="Proteomes" id="UP000053097"/>
    </source>
</evidence>
<dbReference type="GO" id="GO:0000014">
    <property type="term" value="F:single-stranded DNA endodeoxyribonuclease activity"/>
    <property type="evidence" value="ECO:0007669"/>
    <property type="project" value="TreeGrafter"/>
</dbReference>
<dbReference type="InterPro" id="IPR052709">
    <property type="entry name" value="Transposase-MT_Hybrid"/>
</dbReference>
<protein>
    <submittedName>
        <fullName evidence="1">Histone-lysine N-methyltransferase SETMAR</fullName>
    </submittedName>
</protein>
<dbReference type="GO" id="GO:0032259">
    <property type="term" value="P:methylation"/>
    <property type="evidence" value="ECO:0007669"/>
    <property type="project" value="UniProtKB-KW"/>
</dbReference>
<dbReference type="OrthoDB" id="10034054at2759"/>
<dbReference type="PANTHER" id="PTHR46060">
    <property type="entry name" value="MARINER MOS1 TRANSPOSASE-LIKE PROTEIN"/>
    <property type="match status" value="1"/>
</dbReference>
<sequence length="104" mass="12298">GRPIEIDDDKLKALIDSNRRLTTREIAENLNISKSSVENHLKRLGYISKLDIWVRHELKEIHLTERIDICDSLLKREENDPFLKRMITGDEKSIVYNNVKRKRS</sequence>
<evidence type="ECO:0000313" key="1">
    <source>
        <dbReference type="EMBL" id="EZA46787.1"/>
    </source>
</evidence>
<organism evidence="1 2">
    <name type="scientific">Ooceraea biroi</name>
    <name type="common">Clonal raider ant</name>
    <name type="synonym">Cerapachys biroi</name>
    <dbReference type="NCBI Taxonomy" id="2015173"/>
    <lineage>
        <taxon>Eukaryota</taxon>
        <taxon>Metazoa</taxon>
        <taxon>Ecdysozoa</taxon>
        <taxon>Arthropoda</taxon>
        <taxon>Hexapoda</taxon>
        <taxon>Insecta</taxon>
        <taxon>Pterygota</taxon>
        <taxon>Neoptera</taxon>
        <taxon>Endopterygota</taxon>
        <taxon>Hymenoptera</taxon>
        <taxon>Apocrita</taxon>
        <taxon>Aculeata</taxon>
        <taxon>Formicoidea</taxon>
        <taxon>Formicidae</taxon>
        <taxon>Dorylinae</taxon>
        <taxon>Ooceraea</taxon>
    </lineage>
</organism>
<dbReference type="PANTHER" id="PTHR46060:SF2">
    <property type="entry name" value="HISTONE-LYSINE N-METHYLTRANSFERASE SETMAR"/>
    <property type="match status" value="1"/>
</dbReference>
<keyword evidence="1" id="KW-0489">Methyltransferase</keyword>
<dbReference type="OMA" id="CHCIDIC"/>
<dbReference type="GO" id="GO:0015074">
    <property type="term" value="P:DNA integration"/>
    <property type="evidence" value="ECO:0007669"/>
    <property type="project" value="TreeGrafter"/>
</dbReference>
<dbReference type="GO" id="GO:0035861">
    <property type="term" value="C:site of double-strand break"/>
    <property type="evidence" value="ECO:0007669"/>
    <property type="project" value="TreeGrafter"/>
</dbReference>
<keyword evidence="2" id="KW-1185">Reference proteome</keyword>
<dbReference type="InterPro" id="IPR036397">
    <property type="entry name" value="RNaseH_sf"/>
</dbReference>
<dbReference type="Gene3D" id="1.10.10.10">
    <property type="entry name" value="Winged helix-like DNA-binding domain superfamily/Winged helix DNA-binding domain"/>
    <property type="match status" value="1"/>
</dbReference>
<keyword evidence="1" id="KW-0808">Transferase</keyword>
<dbReference type="InterPro" id="IPR036390">
    <property type="entry name" value="WH_DNA-bd_sf"/>
</dbReference>
<dbReference type="GO" id="GO:0044774">
    <property type="term" value="P:mitotic DNA integrity checkpoint signaling"/>
    <property type="evidence" value="ECO:0007669"/>
    <property type="project" value="TreeGrafter"/>
</dbReference>
<dbReference type="STRING" id="2015173.A0A026VST2"/>
<dbReference type="EMBL" id="KK108276">
    <property type="protein sequence ID" value="EZA46787.1"/>
    <property type="molecule type" value="Genomic_DNA"/>
</dbReference>
<dbReference type="AlphaFoldDB" id="A0A026VST2"/>
<name>A0A026VST2_OOCBI</name>
<feature type="non-terminal residue" evidence="1">
    <location>
        <position position="1"/>
    </location>
</feature>
<dbReference type="GO" id="GO:0003690">
    <property type="term" value="F:double-stranded DNA binding"/>
    <property type="evidence" value="ECO:0007669"/>
    <property type="project" value="TreeGrafter"/>
</dbReference>
<dbReference type="GO" id="GO:0006303">
    <property type="term" value="P:double-strand break repair via nonhomologous end joining"/>
    <property type="evidence" value="ECO:0007669"/>
    <property type="project" value="TreeGrafter"/>
</dbReference>
<dbReference type="GO" id="GO:0044547">
    <property type="term" value="F:DNA topoisomerase binding"/>
    <property type="evidence" value="ECO:0007669"/>
    <property type="project" value="TreeGrafter"/>
</dbReference>
<dbReference type="Proteomes" id="UP000053097">
    <property type="component" value="Unassembled WGS sequence"/>
</dbReference>
<dbReference type="Gene3D" id="3.30.420.10">
    <property type="entry name" value="Ribonuclease H-like superfamily/Ribonuclease H"/>
    <property type="match status" value="1"/>
</dbReference>
<dbReference type="Pfam" id="PF13412">
    <property type="entry name" value="HTH_24"/>
    <property type="match status" value="1"/>
</dbReference>
<dbReference type="GO" id="GO:0003697">
    <property type="term" value="F:single-stranded DNA binding"/>
    <property type="evidence" value="ECO:0007669"/>
    <property type="project" value="TreeGrafter"/>
</dbReference>
<dbReference type="GO" id="GO:0005634">
    <property type="term" value="C:nucleus"/>
    <property type="evidence" value="ECO:0007669"/>
    <property type="project" value="TreeGrafter"/>
</dbReference>